<evidence type="ECO:0000313" key="12">
    <source>
        <dbReference type="Proteomes" id="UP000242715"/>
    </source>
</evidence>
<dbReference type="PANTHER" id="PTHR47959:SF24">
    <property type="entry name" value="ATP-DEPENDENT RNA HELICASE"/>
    <property type="match status" value="1"/>
</dbReference>
<evidence type="ECO:0000256" key="1">
    <source>
        <dbReference type="ARBA" id="ARBA00022741"/>
    </source>
</evidence>
<evidence type="ECO:0000259" key="9">
    <source>
        <dbReference type="PROSITE" id="PS51194"/>
    </source>
</evidence>
<keyword evidence="1 6" id="KW-0547">Nucleotide-binding</keyword>
<dbReference type="InterPro" id="IPR027417">
    <property type="entry name" value="P-loop_NTPase"/>
</dbReference>
<evidence type="ECO:0008006" key="13">
    <source>
        <dbReference type="Google" id="ProtNLM"/>
    </source>
</evidence>
<dbReference type="Pfam" id="PF00271">
    <property type="entry name" value="Helicase_C"/>
    <property type="match status" value="1"/>
</dbReference>
<feature type="region of interest" description="Disordered" evidence="7">
    <location>
        <begin position="472"/>
        <end position="499"/>
    </location>
</feature>
<dbReference type="GO" id="GO:0003676">
    <property type="term" value="F:nucleic acid binding"/>
    <property type="evidence" value="ECO:0007669"/>
    <property type="project" value="InterPro"/>
</dbReference>
<keyword evidence="4 6" id="KW-0067">ATP-binding</keyword>
<dbReference type="Gene3D" id="3.40.50.300">
    <property type="entry name" value="P-loop containing nucleotide triphosphate hydrolases"/>
    <property type="match status" value="2"/>
</dbReference>
<dbReference type="AlphaFoldDB" id="A0A2Z6P288"/>
<evidence type="ECO:0000256" key="7">
    <source>
        <dbReference type="SAM" id="MobiDB-lite"/>
    </source>
</evidence>
<dbReference type="InterPro" id="IPR014014">
    <property type="entry name" value="RNA_helicase_DEAD_Q_motif"/>
</dbReference>
<accession>A0A2Z6P288</accession>
<proteinExistence type="inferred from homology"/>
<evidence type="ECO:0000256" key="3">
    <source>
        <dbReference type="ARBA" id="ARBA00022806"/>
    </source>
</evidence>
<dbReference type="PROSITE" id="PS51192">
    <property type="entry name" value="HELICASE_ATP_BIND_1"/>
    <property type="match status" value="1"/>
</dbReference>
<feature type="domain" description="Helicase C-terminal" evidence="9">
    <location>
        <begin position="314"/>
        <end position="459"/>
    </location>
</feature>
<dbReference type="InterPro" id="IPR011545">
    <property type="entry name" value="DEAD/DEAH_box_helicase_dom"/>
</dbReference>
<organism evidence="11 12">
    <name type="scientific">Trifolium subterraneum</name>
    <name type="common">Subterranean clover</name>
    <dbReference type="NCBI Taxonomy" id="3900"/>
    <lineage>
        <taxon>Eukaryota</taxon>
        <taxon>Viridiplantae</taxon>
        <taxon>Streptophyta</taxon>
        <taxon>Embryophyta</taxon>
        <taxon>Tracheophyta</taxon>
        <taxon>Spermatophyta</taxon>
        <taxon>Magnoliopsida</taxon>
        <taxon>eudicotyledons</taxon>
        <taxon>Gunneridae</taxon>
        <taxon>Pentapetalae</taxon>
        <taxon>rosids</taxon>
        <taxon>fabids</taxon>
        <taxon>Fabales</taxon>
        <taxon>Fabaceae</taxon>
        <taxon>Papilionoideae</taxon>
        <taxon>50 kb inversion clade</taxon>
        <taxon>NPAAA clade</taxon>
        <taxon>Hologalegina</taxon>
        <taxon>IRL clade</taxon>
        <taxon>Trifolieae</taxon>
        <taxon>Trifolium</taxon>
    </lineage>
</organism>
<dbReference type="InterPro" id="IPR000629">
    <property type="entry name" value="RNA-helicase_DEAD-box_CS"/>
</dbReference>
<evidence type="ECO:0000256" key="2">
    <source>
        <dbReference type="ARBA" id="ARBA00022801"/>
    </source>
</evidence>
<dbReference type="GO" id="GO:0005829">
    <property type="term" value="C:cytosol"/>
    <property type="evidence" value="ECO:0007669"/>
    <property type="project" value="TreeGrafter"/>
</dbReference>
<evidence type="ECO:0000256" key="4">
    <source>
        <dbReference type="ARBA" id="ARBA00022840"/>
    </source>
</evidence>
<reference evidence="12" key="1">
    <citation type="journal article" date="2017" name="Front. Plant Sci.">
        <title>Climate Clever Clovers: New Paradigm to Reduce the Environmental Footprint of Ruminants by Breeding Low Methanogenic Forages Utilizing Haplotype Variation.</title>
        <authorList>
            <person name="Kaur P."/>
            <person name="Appels R."/>
            <person name="Bayer P.E."/>
            <person name="Keeble-Gagnere G."/>
            <person name="Wang J."/>
            <person name="Hirakawa H."/>
            <person name="Shirasawa K."/>
            <person name="Vercoe P."/>
            <person name="Stefanova K."/>
            <person name="Durmic Z."/>
            <person name="Nichols P."/>
            <person name="Revell C."/>
            <person name="Isobe S.N."/>
            <person name="Edwards D."/>
            <person name="Erskine W."/>
        </authorList>
    </citation>
    <scope>NUCLEOTIDE SEQUENCE [LARGE SCALE GENOMIC DNA]</scope>
    <source>
        <strain evidence="12">cv. Daliak</strain>
    </source>
</reference>
<dbReference type="EMBL" id="DF974798">
    <property type="protein sequence ID" value="GAU50538.1"/>
    <property type="molecule type" value="Genomic_DNA"/>
</dbReference>
<dbReference type="GO" id="GO:0016787">
    <property type="term" value="F:hydrolase activity"/>
    <property type="evidence" value="ECO:0007669"/>
    <property type="project" value="UniProtKB-KW"/>
</dbReference>
<dbReference type="OrthoDB" id="10261904at2759"/>
<feature type="domain" description="DEAD-box RNA helicase Q" evidence="10">
    <location>
        <begin position="9"/>
        <end position="37"/>
    </location>
</feature>
<evidence type="ECO:0000259" key="10">
    <source>
        <dbReference type="PROSITE" id="PS51195"/>
    </source>
</evidence>
<dbReference type="InterPro" id="IPR050079">
    <property type="entry name" value="DEAD_box_RNA_helicase"/>
</dbReference>
<sequence length="600" mass="67020">MEEENNEIKSFKDLGLSEQLVDACEKFGWKNPLKIQTEVIPLALQESPPALTHLLLVRVEFLRRIVRLVTGRKHGVVARDQLKVEQEVKRFVSVLNTDCRWICLISECKSEGDEEDEGKDVIGLSQTGSGKTGAFVLPILHAFLEAPQPHLNNFFACIMSPTRELAIQIADQIKDLGSEIGVKCAVLVGGTDIVQQAIEIAKRPHIIVGTPGRVLDHLKQTKGFSLGRLKFFVLDEADRLLNEEFETQLNEILEFIPSKRRTFLFSATMTKKVRKIQRMCLRDPAKVEVSSKYSTVDTLKEQCCFVPAKHKNCYLVYILIEMTGCTSMVFTRTCDSSRLLASILTKLGLKAIAINGNMSQSKRVEALEQFKSGECKILLCTDVLSRGLDIPEVDVVINYDIPTDPKLYIHRVGRTARAGRSGVAISLLNQYEVGWFKKIEELMGGKKLPLYPAQEEEVLLLKERVSEAKRSAEKEIKESYEKKKRRGEGDLSEDEEDTDKYLGLLSKNKSAKRKKTMGSTDTSLSSPPCYLSSLFLSPPPPPPPLTFYHGGVLLSFYSSHCHGTTNHLAVFAPIVLFVEMAAANGEVPRNGKMARCCVAV</sequence>
<dbReference type="PROSITE" id="PS51195">
    <property type="entry name" value="Q_MOTIF"/>
    <property type="match status" value="1"/>
</dbReference>
<dbReference type="SMART" id="SM00490">
    <property type="entry name" value="HELICc"/>
    <property type="match status" value="1"/>
</dbReference>
<dbReference type="PROSITE" id="PS00039">
    <property type="entry name" value="DEAD_ATP_HELICASE"/>
    <property type="match status" value="1"/>
</dbReference>
<feature type="compositionally biased region" description="Basic and acidic residues" evidence="7">
    <location>
        <begin position="472"/>
        <end position="481"/>
    </location>
</feature>
<gene>
    <name evidence="11" type="ORF">TSUD_409830</name>
</gene>
<feature type="domain" description="Helicase ATP-binding" evidence="8">
    <location>
        <begin position="112"/>
        <end position="287"/>
    </location>
</feature>
<dbReference type="Proteomes" id="UP000242715">
    <property type="component" value="Unassembled WGS sequence"/>
</dbReference>
<evidence type="ECO:0000256" key="6">
    <source>
        <dbReference type="RuleBase" id="RU000492"/>
    </source>
</evidence>
<dbReference type="CDD" id="cd18787">
    <property type="entry name" value="SF2_C_DEAD"/>
    <property type="match status" value="1"/>
</dbReference>
<evidence type="ECO:0000313" key="11">
    <source>
        <dbReference type="EMBL" id="GAU50538.1"/>
    </source>
</evidence>
<protein>
    <recommendedName>
        <fullName evidence="13">RNA helicase</fullName>
    </recommendedName>
</protein>
<keyword evidence="2 6" id="KW-0378">Hydrolase</keyword>
<feature type="short sequence motif" description="Q motif" evidence="5">
    <location>
        <begin position="9"/>
        <end position="37"/>
    </location>
</feature>
<evidence type="ECO:0000256" key="5">
    <source>
        <dbReference type="PROSITE-ProRule" id="PRU00552"/>
    </source>
</evidence>
<dbReference type="PANTHER" id="PTHR47959">
    <property type="entry name" value="ATP-DEPENDENT RNA HELICASE RHLE-RELATED"/>
    <property type="match status" value="1"/>
</dbReference>
<keyword evidence="12" id="KW-1185">Reference proteome</keyword>
<dbReference type="GO" id="GO:0003724">
    <property type="term" value="F:RNA helicase activity"/>
    <property type="evidence" value="ECO:0007669"/>
    <property type="project" value="InterPro"/>
</dbReference>
<dbReference type="InterPro" id="IPR014001">
    <property type="entry name" value="Helicase_ATP-bd"/>
</dbReference>
<dbReference type="SMART" id="SM00487">
    <property type="entry name" value="DEXDc"/>
    <property type="match status" value="1"/>
</dbReference>
<dbReference type="InterPro" id="IPR001650">
    <property type="entry name" value="Helicase_C-like"/>
</dbReference>
<comment type="similarity">
    <text evidence="6">Belongs to the DEAD box helicase family.</text>
</comment>
<dbReference type="PROSITE" id="PS51194">
    <property type="entry name" value="HELICASE_CTER"/>
    <property type="match status" value="1"/>
</dbReference>
<keyword evidence="3 6" id="KW-0347">Helicase</keyword>
<evidence type="ECO:0000259" key="8">
    <source>
        <dbReference type="PROSITE" id="PS51192"/>
    </source>
</evidence>
<dbReference type="Pfam" id="PF00270">
    <property type="entry name" value="DEAD"/>
    <property type="match status" value="1"/>
</dbReference>
<dbReference type="SUPFAM" id="SSF52540">
    <property type="entry name" value="P-loop containing nucleoside triphosphate hydrolases"/>
    <property type="match status" value="2"/>
</dbReference>
<dbReference type="GO" id="GO:0005524">
    <property type="term" value="F:ATP binding"/>
    <property type="evidence" value="ECO:0007669"/>
    <property type="project" value="UniProtKB-KW"/>
</dbReference>
<name>A0A2Z6P288_TRISU</name>